<organism evidence="7">
    <name type="scientific">Streptococcus salivarius</name>
    <dbReference type="NCBI Taxonomy" id="1304"/>
    <lineage>
        <taxon>Bacteria</taxon>
        <taxon>Bacillati</taxon>
        <taxon>Bacillota</taxon>
        <taxon>Bacilli</taxon>
        <taxon>Lactobacillales</taxon>
        <taxon>Streptococcaceae</taxon>
        <taxon>Streptococcus</taxon>
    </lineage>
</organism>
<feature type="domain" description="Streptococcal pilin isopeptide linkage" evidence="5">
    <location>
        <begin position="1152"/>
        <end position="1252"/>
    </location>
</feature>
<name>A0A2L1IQ20_STRSL</name>
<feature type="domain" description="Streptococcal pilin isopeptide linkage" evidence="5">
    <location>
        <begin position="1601"/>
        <end position="1705"/>
    </location>
</feature>
<dbReference type="Gene3D" id="2.60.40.3050">
    <property type="match status" value="9"/>
</dbReference>
<feature type="domain" description="Streptococcal pilin isopeptide linkage" evidence="5">
    <location>
        <begin position="2268"/>
        <end position="2372"/>
    </location>
</feature>
<evidence type="ECO:0000259" key="4">
    <source>
        <dbReference type="Pfam" id="PF04650"/>
    </source>
</evidence>
<feature type="domain" description="Streptococcal pilin isopeptide linkage" evidence="5">
    <location>
        <begin position="815"/>
        <end position="918"/>
    </location>
</feature>
<evidence type="ECO:0000256" key="2">
    <source>
        <dbReference type="SAM" id="MobiDB-lite"/>
    </source>
</evidence>
<sequence>MKDIFNRRQRFSLRKYSFGVASVLLGTALFAAHTAQADEVTAPDASSSNPGSSVEGESSSDLVETSTASTAQADPTAAVSSTEATASTFNLTPEASTTDKAAAETTDKQATETAKPEAAKPASETAKPTEKAATETAKPATAASSNAASNNVETTASATTAAATPAATAANRTAATAAPVTEETAAAETAATTTSLNTRGSARFYSVGSAARSATLDRAATDMTNAGALAVSSRRRNTRAVTDHNNEPVAVATFLKDGEVATPEMTDPNGASVRSQTVPSGYAAKEGDVYTYSIVDLTRFNERYNTNYYTRAYKRFDASTDTTVELVDKTTGNVVETRTITASSGIQKFTTTTAASRGELTWQVDYDPGTGAGPGKTDQPFIQLGYEVGASIQALVNPKNEAEQKLYQDVYNARTSTDIINVVEPAYNGRTITDTNAKIPVSVNKTTYYKVVDKNNPTFKANKTDVTVQDYKANGNEVDLASYTLKAMEGQNFTASGERQFDGYKLYQAADANDQSGYVSRPYKVGTKFMDAERAGIKRIKEIVGEDGTVVVRVYLLDPKQQSKRSDGTLSTDGYMLLAETKPIKPGDYNKQDLAVKKSPLNTIAFTDNKGVNHPNGVEVPFDFQTAAGYTPKKTVFVPFLGDGIGHLSPNSQLENGAYIQIGTNVDLLNTLTPYKQPVYYYVKQEPVEVTPEVEKQLEGRVLKDGEFTFKLTEEKSSSDKHEETVTNKDGKATFSKLTFTKVGTYKYKITEQKGSDTNVDYDAMTVTMTVNVTENAQGDLQASVKYSAEGGFKSSADDKIFNNYVVAPVKTKFDFTKALAGRTLKDGEFSFQLKDANGTVLQTKTNNASGVIAFDDLTFTNAQVGTHKYTVEEVRGSEAGMQYDPMKAEVTITVTKEGHVLKATNTLPSDTEFNNTFTPAATQAQFRFTKRLEGKTLEANAFTFELLENGNVIQTKKNAADGSIQFDSISYATEGTHTYTVREVAGTDTNIDYDSMNAVVTVNVTKDAQTGLLNAAVTMPADTEFNNFAVAPVKTRFDFTKALAGRALKDGEFSFVLKDANGTVLQTKTNNANGVIAFDDLTFTNAQVGTHKYTVEEVQGSEAGMQYDTMKAEVTITVTKDGHVLKAVNTLPADKEFNNTFTSSPTQAQFRFTKRLEGKTLEANAFTFELLENGNVIQTKKNAADGSIQFDSISYATEGTHTYTVREVAGTDTNIDYDSMNAVVTVNVTKDAQTGLLNAAVTMPEDTEFNNYVVAPVVTKFDFTKKLAGRELKAGEFSFVLKDSTGAVVETVKNDAAGNVSFSNLSFDNTKVGTHTYTVEEVIPANKEFGMTYDKMKATVTVEVAKNGHSLTTVTNVSSTGGVDANGNATDGTADKEFNNKVTPPNTPEFQPEKFVVSKEKYDITGHKLTDDDDDVPGDEYTATNANPYVDGVDNNEPENLNTKTVERGSKLVYQVWLDTTKFTEANNIQYVGVSDKYDAEKLDVNAADIKAYDSVTGADVTAKFDIKVENGTITATSKDEFIKDKVNNPVIDTTKFAFGRYYKFDIPATVKESVKAGADIENTANQTVHVYNPVSKTVEKPEKPTQKRVNSVPVPVEMNFTKRLEGRELQANEFEFVLKKDGVEVERVKNDAAGKIVFKTLKFGRDDLGKTYNYTVEETPGTDTTVKYDTMVATVKVVVSHDGTAKAIVANVTDAADKEFNNRVTPPEEPKFQPEKYVVSKAKFDITGTKLVDDDSELTDKYGETNNNPYVDNTNNNEDENLNTKSVERGSKLYYQVWLDTTKFDAANKDNIQTVGITDNYDKDKLTVNASDIKVYDSVTGADVTNKFDISDNNGVLTANLKAGFTKSLGDAENTQIIDTTKFEFGRYYKFDIPATVKDDVVAGADIENKAAQVVNYYNPVSKTVEKPNKPTEKRVNSVPISVEFNFTKKLEGRDLKAGEFTFELKDSDNVVIATATNDAAGKIKFSPVEYTNKAGETVTALKYKKGQEGTYKYTVTEVKGTDATVTYDEMAAVVTVTVSHDGTAKALITNVTEPADKEFNNRVTPPEEPKFQPEKYVVSEEKFDITGDKLVDDDKELADKYADTNANPYADDASNNEKQNLNTKTVNRGDKLVYQVWLDTTKFDASNKDNIQSVGISDDYDEAKLDLDSTKIKAYDSVTGAEVTDKFDITVNNGVITATLKDGFTKSLGDAENTQVIDTTKFAFGRYYKFDIPTTVKADVKGGVDIENTAAQVVNYYNPTTKKVEKPNKPTEKRVNNVPVEVEFNFTKRLEGRELKANEFSFVLKDSEGKTLETVSNDASGNVKFSKLEFKKGQEGVHNYTVEEVKGSDATVTYDTMKANVTVTVKHDGTAKVLIATVGDIADKEFNNRVTPPEEPKFQPEKYVLNAEKFSITDNKLLDDDSELADKYADTNANPYADGTANNEAENINTKTVNRGDKLVYQVWLDTTKFDAANKDNIQSVGISDDYDETKLDLDATKIKAYDSVTGDDVTAKFDITVNNGVITATLKDGFTKSLGDAENTQVIDTTKFAFGRYYKFDIPTTVKADVKGGVYIEHAAAQVAN</sequence>
<evidence type="ECO:0000256" key="1">
    <source>
        <dbReference type="ARBA" id="ARBA00022729"/>
    </source>
</evidence>
<feature type="domain" description="Streptococcal pilin isopeptide linkage" evidence="5">
    <location>
        <begin position="693"/>
        <end position="804"/>
    </location>
</feature>
<feature type="domain" description="Streptococcal pilin isopeptide linkage" evidence="5">
    <location>
        <begin position="1039"/>
        <end position="1142"/>
    </location>
</feature>
<feature type="domain" description="YSIRK Gram-positive signal peptide" evidence="4">
    <location>
        <begin position="6"/>
        <end position="30"/>
    </location>
</feature>
<feature type="compositionally biased region" description="Low complexity" evidence="2">
    <location>
        <begin position="134"/>
        <end position="194"/>
    </location>
</feature>
<dbReference type="RefSeq" id="WP_406695983.1">
    <property type="nucleotide sequence ID" value="NZ_LR822044.1"/>
</dbReference>
<dbReference type="Pfam" id="PF17998">
    <property type="entry name" value="AgI_II_C2"/>
    <property type="match status" value="4"/>
</dbReference>
<feature type="domain" description="Adhesin isopeptide-forming adherence" evidence="6">
    <location>
        <begin position="1755"/>
        <end position="1907"/>
    </location>
</feature>
<evidence type="ECO:0000313" key="7">
    <source>
        <dbReference type="EMBL" id="AVD96883.1"/>
    </source>
</evidence>
<feature type="signal peptide" evidence="3">
    <location>
        <begin position="1"/>
        <end position="37"/>
    </location>
</feature>
<feature type="domain" description="Adhesin isopeptide-forming adherence" evidence="6">
    <location>
        <begin position="2098"/>
        <end position="2247"/>
    </location>
</feature>
<dbReference type="InterPro" id="IPR038174">
    <property type="entry name" value="Strep_pil_link_sf"/>
</dbReference>
<feature type="domain" description="Adhesin isopeptide-forming adherence" evidence="6">
    <location>
        <begin position="1435"/>
        <end position="1580"/>
    </location>
</feature>
<protein>
    <submittedName>
        <fullName evidence="7">Truncated antigen C domain protein</fullName>
    </submittedName>
</protein>
<feature type="compositionally biased region" description="Low complexity" evidence="2">
    <location>
        <begin position="76"/>
        <end position="100"/>
    </location>
</feature>
<dbReference type="Pfam" id="PF12892">
    <property type="entry name" value="FctA"/>
    <property type="match status" value="9"/>
</dbReference>
<evidence type="ECO:0000259" key="5">
    <source>
        <dbReference type="Pfam" id="PF12892"/>
    </source>
</evidence>
<feature type="chain" id="PRO_5014746577" evidence="3">
    <location>
        <begin position="38"/>
        <end position="2565"/>
    </location>
</feature>
<dbReference type="InterPro" id="IPR022464">
    <property type="entry name" value="Strep_pil_isopept_link"/>
</dbReference>
<dbReference type="EMBL" id="MF497541">
    <property type="protein sequence ID" value="AVD96883.1"/>
    <property type="molecule type" value="Genomic_DNA"/>
</dbReference>
<accession>A0A2L1IQ20</accession>
<feature type="region of interest" description="Disordered" evidence="2">
    <location>
        <begin position="39"/>
        <end position="194"/>
    </location>
</feature>
<keyword evidence="1 3" id="KW-0732">Signal</keyword>
<dbReference type="NCBIfam" id="TIGR04228">
    <property type="entry name" value="isopep_sspB_C2"/>
    <property type="match status" value="4"/>
</dbReference>
<dbReference type="NCBIfam" id="TIGR03786">
    <property type="entry name" value="strep_pil_rpt"/>
    <property type="match status" value="9"/>
</dbReference>
<evidence type="ECO:0000256" key="3">
    <source>
        <dbReference type="SAM" id="SignalP"/>
    </source>
</evidence>
<proteinExistence type="predicted"/>
<feature type="compositionally biased region" description="Polar residues" evidence="2">
    <location>
        <begin position="44"/>
        <end position="73"/>
    </location>
</feature>
<dbReference type="InterPro" id="IPR026345">
    <property type="entry name" value="Adh_isopep-form_adh_dom"/>
</dbReference>
<feature type="domain" description="Streptococcal pilin isopeptide linkage" evidence="5">
    <location>
        <begin position="1928"/>
        <end position="2045"/>
    </location>
</feature>
<feature type="compositionally biased region" description="Basic and acidic residues" evidence="2">
    <location>
        <begin position="101"/>
        <end position="118"/>
    </location>
</feature>
<dbReference type="Gene3D" id="2.60.40.740">
    <property type="match status" value="4"/>
</dbReference>
<dbReference type="NCBIfam" id="TIGR01168">
    <property type="entry name" value="YSIRK_signal"/>
    <property type="match status" value="1"/>
</dbReference>
<dbReference type="InterPro" id="IPR005877">
    <property type="entry name" value="YSIRK_signal_dom"/>
</dbReference>
<reference evidence="7" key="1">
    <citation type="journal article" date="2018" name="Appl. Microbiol. Biotechnol.">
        <title>Surface proteins involved in the adhesion of Streptococcus salivarius to intestinal epithelial eukaryotic cells.</title>
        <authorList>
            <person name="Chaffanel F."/>
            <person name="Charron-Bourgoin F."/>
            <person name="Soligot C."/>
            <person name="Kebouchi M."/>
            <person name="Bertin S."/>
            <person name="Payot S."/>
            <person name="Le Roux Y."/>
            <person name="Leblond-Bourget N."/>
        </authorList>
    </citation>
    <scope>NUCLEOTIDE SEQUENCE</scope>
    <source>
        <strain evidence="7">B35</strain>
    </source>
</reference>
<feature type="region of interest" description="Disordered" evidence="2">
    <location>
        <begin position="1358"/>
        <end position="1390"/>
    </location>
</feature>
<feature type="domain" description="Adhesin isopeptide-forming adherence" evidence="6">
    <location>
        <begin position="2425"/>
        <end position="2565"/>
    </location>
</feature>
<feature type="domain" description="Streptococcal pilin isopeptide linkage" evidence="5">
    <location>
        <begin position="1263"/>
        <end position="1382"/>
    </location>
</feature>
<evidence type="ECO:0000259" key="6">
    <source>
        <dbReference type="Pfam" id="PF17998"/>
    </source>
</evidence>
<dbReference type="Pfam" id="PF04650">
    <property type="entry name" value="YSIRK_signal"/>
    <property type="match status" value="1"/>
</dbReference>
<feature type="domain" description="Streptococcal pilin isopeptide linkage" evidence="5">
    <location>
        <begin position="928"/>
        <end position="1028"/>
    </location>
</feature>